<reference evidence="3 4" key="1">
    <citation type="submission" date="2016-10" db="EMBL/GenBank/DDBJ databases">
        <authorList>
            <person name="de Groot N.N."/>
        </authorList>
    </citation>
    <scope>NUCLEOTIDE SEQUENCE [LARGE SCALE GENOMIC DNA]</scope>
    <source>
        <strain evidence="3 4">CGMCC 1.5058</strain>
    </source>
</reference>
<evidence type="ECO:0000256" key="1">
    <source>
        <dbReference type="ARBA" id="ARBA00008754"/>
    </source>
</evidence>
<dbReference type="NCBIfam" id="NF004051">
    <property type="entry name" value="PRK05571.1"/>
    <property type="match status" value="1"/>
</dbReference>
<dbReference type="PANTHER" id="PTHR43732:SF1">
    <property type="entry name" value="RIBOSE 5-PHOSPHATE ISOMERASE"/>
    <property type="match status" value="1"/>
</dbReference>
<sequence>MKIAIGCDEMGYELKQHILTVLKDNGFEFEDFGSFEGEKILYPNIAEKVAKEVASKKFDRGIILCGTGIGVAITANKVHGIRAAQVADVYSAERAAKSNDANIITMGGLTMGKAHAEMLTLAYLRSEFQGGRSLPKVDRMKEIDDQYRGE</sequence>
<gene>
    <name evidence="3" type="ORF">SAMN05421804_10718</name>
</gene>
<dbReference type="InterPro" id="IPR036569">
    <property type="entry name" value="RpiB_LacA_LacB_sf"/>
</dbReference>
<dbReference type="GO" id="GO:0016861">
    <property type="term" value="F:intramolecular oxidoreductase activity, interconverting aldoses and ketoses"/>
    <property type="evidence" value="ECO:0007669"/>
    <property type="project" value="UniProtKB-ARBA"/>
</dbReference>
<evidence type="ECO:0000313" key="3">
    <source>
        <dbReference type="EMBL" id="SDJ06344.1"/>
    </source>
</evidence>
<evidence type="ECO:0000313" key="4">
    <source>
        <dbReference type="Proteomes" id="UP000183255"/>
    </source>
</evidence>
<proteinExistence type="inferred from homology"/>
<dbReference type="AlphaFoldDB" id="A0A1G8QNM5"/>
<dbReference type="PIRSF" id="PIRSF005384">
    <property type="entry name" value="RpiB_LacA_B"/>
    <property type="match status" value="1"/>
</dbReference>
<dbReference type="Proteomes" id="UP000183255">
    <property type="component" value="Unassembled WGS sequence"/>
</dbReference>
<dbReference type="GO" id="GO:0005975">
    <property type="term" value="P:carbohydrate metabolic process"/>
    <property type="evidence" value="ECO:0007669"/>
    <property type="project" value="InterPro"/>
</dbReference>
<comment type="similarity">
    <text evidence="1">Belongs to the LacAB/RpiB family.</text>
</comment>
<dbReference type="InterPro" id="IPR003500">
    <property type="entry name" value="RpiB_LacA_LacB"/>
</dbReference>
<dbReference type="Gene3D" id="3.40.1400.10">
    <property type="entry name" value="Sugar-phosphate isomerase, RpiB/LacA/LacB"/>
    <property type="match status" value="1"/>
</dbReference>
<dbReference type="SUPFAM" id="SSF89623">
    <property type="entry name" value="Ribose/Galactose isomerase RpiB/AlsB"/>
    <property type="match status" value="1"/>
</dbReference>
<dbReference type="RefSeq" id="WP_031576904.1">
    <property type="nucleotide sequence ID" value="NZ_DAMANS010000001.1"/>
</dbReference>
<keyword evidence="2 3" id="KW-0413">Isomerase</keyword>
<accession>A0A1G8QNM5</accession>
<evidence type="ECO:0000256" key="2">
    <source>
        <dbReference type="ARBA" id="ARBA00023235"/>
    </source>
</evidence>
<dbReference type="InterPro" id="IPR051812">
    <property type="entry name" value="SPI_LacAB/RpiB"/>
</dbReference>
<dbReference type="PANTHER" id="PTHR43732">
    <property type="entry name" value="RIBOSE 5-PHOSPHATE ISOMERASE-RELATED"/>
    <property type="match status" value="1"/>
</dbReference>
<protein>
    <submittedName>
        <fullName evidence="3">Ribose 5-phosphate isomerase B</fullName>
    </submittedName>
</protein>
<dbReference type="NCBIfam" id="TIGR00689">
    <property type="entry name" value="rpiB_lacA_lacB"/>
    <property type="match status" value="1"/>
</dbReference>
<dbReference type="Pfam" id="PF02502">
    <property type="entry name" value="LacAB_rpiB"/>
    <property type="match status" value="1"/>
</dbReference>
<dbReference type="EMBL" id="FNDZ01000007">
    <property type="protein sequence ID" value="SDJ06344.1"/>
    <property type="molecule type" value="Genomic_DNA"/>
</dbReference>
<organism evidence="3 4">
    <name type="scientific">Proteiniclasticum ruminis</name>
    <dbReference type="NCBI Taxonomy" id="398199"/>
    <lineage>
        <taxon>Bacteria</taxon>
        <taxon>Bacillati</taxon>
        <taxon>Bacillota</taxon>
        <taxon>Clostridia</taxon>
        <taxon>Eubacteriales</taxon>
        <taxon>Clostridiaceae</taxon>
        <taxon>Proteiniclasticum</taxon>
    </lineage>
</organism>
<name>A0A1G8QNM5_9CLOT</name>